<feature type="transmembrane region" description="Helical" evidence="1">
    <location>
        <begin position="12"/>
        <end position="31"/>
    </location>
</feature>
<keyword evidence="1" id="KW-1133">Transmembrane helix</keyword>
<dbReference type="KEGG" id="nfl:COO91_00453"/>
<feature type="transmembrane region" description="Helical" evidence="1">
    <location>
        <begin position="97"/>
        <end position="115"/>
    </location>
</feature>
<keyword evidence="3" id="KW-1185">Reference proteome</keyword>
<gene>
    <name evidence="2" type="ORF">COO91_00453</name>
</gene>
<dbReference type="RefSeq" id="WP_100897174.1">
    <property type="nucleotide sequence ID" value="NZ_CAWNNC010000001.1"/>
</dbReference>
<accession>A0A2K8SGM5</accession>
<name>A0A2K8SGM5_9NOSO</name>
<feature type="transmembrane region" description="Helical" evidence="1">
    <location>
        <begin position="37"/>
        <end position="54"/>
    </location>
</feature>
<evidence type="ECO:0000313" key="2">
    <source>
        <dbReference type="EMBL" id="AUB34624.1"/>
    </source>
</evidence>
<protein>
    <submittedName>
        <fullName evidence="2">Xanthine/uracil permeases</fullName>
    </submittedName>
</protein>
<reference evidence="2 3" key="1">
    <citation type="submission" date="2017-11" db="EMBL/GenBank/DDBJ databases">
        <title>Complete genome of a free-living desiccation-tolerant cyanobacterium and its photosynthetic adaptation to extreme terrestrial habitat.</title>
        <authorList>
            <person name="Shang J."/>
        </authorList>
    </citation>
    <scope>NUCLEOTIDE SEQUENCE [LARGE SCALE GENOMIC DNA]</scope>
    <source>
        <strain evidence="2 3">CCNUN1</strain>
    </source>
</reference>
<organism evidence="2 3">
    <name type="scientific">Nostoc flagelliforme CCNUN1</name>
    <dbReference type="NCBI Taxonomy" id="2038116"/>
    <lineage>
        <taxon>Bacteria</taxon>
        <taxon>Bacillati</taxon>
        <taxon>Cyanobacteriota</taxon>
        <taxon>Cyanophyceae</taxon>
        <taxon>Nostocales</taxon>
        <taxon>Nostocaceae</taxon>
        <taxon>Nostoc</taxon>
    </lineage>
</organism>
<keyword evidence="1" id="KW-0812">Transmembrane</keyword>
<evidence type="ECO:0000256" key="1">
    <source>
        <dbReference type="SAM" id="Phobius"/>
    </source>
</evidence>
<dbReference type="OrthoDB" id="516185at2"/>
<proteinExistence type="predicted"/>
<dbReference type="AlphaFoldDB" id="A0A2K8SGM5"/>
<evidence type="ECO:0000313" key="3">
    <source>
        <dbReference type="Proteomes" id="UP000232003"/>
    </source>
</evidence>
<dbReference type="Proteomes" id="UP000232003">
    <property type="component" value="Chromosome"/>
</dbReference>
<keyword evidence="1" id="KW-0472">Membrane</keyword>
<sequence>MADKKNDLFSISPSFFSQLLFGAFLIFILIMTGSSPALSIFLGIMGGFILSWITNITDNSPQAPTVASSDGVDTGLKYWLFFMLGFVYLGYPAPMSILLGGIGALAGGWITAWWGSKEETRTQLQVEELEEGEIEPTNDRINKRQTRRTARRYRRTPGRSINFRFWEKK</sequence>
<dbReference type="EMBL" id="CP024785">
    <property type="protein sequence ID" value="AUB34624.1"/>
    <property type="molecule type" value="Genomic_DNA"/>
</dbReference>